<evidence type="ECO:0000313" key="5">
    <source>
        <dbReference type="Proteomes" id="UP000238350"/>
    </source>
</evidence>
<dbReference type="STRING" id="45607.A0A2T0FGE5"/>
<keyword evidence="2 3" id="KW-0040">ANK repeat</keyword>
<dbReference type="Gene3D" id="1.25.40.20">
    <property type="entry name" value="Ankyrin repeat-containing domain"/>
    <property type="match status" value="1"/>
</dbReference>
<dbReference type="PANTHER" id="PTHR24171">
    <property type="entry name" value="ANKYRIN REPEAT DOMAIN-CONTAINING PROTEIN 39-RELATED"/>
    <property type="match status" value="1"/>
</dbReference>
<reference evidence="4 5" key="1">
    <citation type="submission" date="2017-04" db="EMBL/GenBank/DDBJ databases">
        <title>Genome sequencing of [Candida] sorbophila.</title>
        <authorList>
            <person name="Ahn J.O."/>
        </authorList>
    </citation>
    <scope>NUCLEOTIDE SEQUENCE [LARGE SCALE GENOMIC DNA]</scope>
    <source>
        <strain evidence="4 5">DS02</strain>
    </source>
</reference>
<dbReference type="PROSITE" id="PS50088">
    <property type="entry name" value="ANK_REPEAT"/>
    <property type="match status" value="1"/>
</dbReference>
<dbReference type="GeneID" id="36515388"/>
<dbReference type="PRINTS" id="PR01415">
    <property type="entry name" value="ANKYRIN"/>
</dbReference>
<organism evidence="4 5">
    <name type="scientific">Wickerhamiella sorbophila</name>
    <dbReference type="NCBI Taxonomy" id="45607"/>
    <lineage>
        <taxon>Eukaryota</taxon>
        <taxon>Fungi</taxon>
        <taxon>Dikarya</taxon>
        <taxon>Ascomycota</taxon>
        <taxon>Saccharomycotina</taxon>
        <taxon>Dipodascomycetes</taxon>
        <taxon>Dipodascales</taxon>
        <taxon>Trichomonascaceae</taxon>
        <taxon>Wickerhamiella</taxon>
    </lineage>
</organism>
<evidence type="ECO:0000313" key="4">
    <source>
        <dbReference type="EMBL" id="PRT54019.1"/>
    </source>
</evidence>
<dbReference type="Pfam" id="PF12796">
    <property type="entry name" value="Ank_2"/>
    <property type="match status" value="1"/>
</dbReference>
<proteinExistence type="predicted"/>
<comment type="caution">
    <text evidence="4">The sequence shown here is derived from an EMBL/GenBank/DDBJ whole genome shotgun (WGS) entry which is preliminary data.</text>
</comment>
<dbReference type="EMBL" id="NDIQ01000001">
    <property type="protein sequence ID" value="PRT54019.1"/>
    <property type="molecule type" value="Genomic_DNA"/>
</dbReference>
<dbReference type="OrthoDB" id="19174at2759"/>
<accession>A0A2T0FGE5</accession>
<dbReference type="PROSITE" id="PS50297">
    <property type="entry name" value="ANK_REP_REGION"/>
    <property type="match status" value="1"/>
</dbReference>
<dbReference type="InterPro" id="IPR036770">
    <property type="entry name" value="Ankyrin_rpt-contain_sf"/>
</dbReference>
<keyword evidence="5" id="KW-1185">Reference proteome</keyword>
<feature type="repeat" description="ANK" evidence="3">
    <location>
        <begin position="32"/>
        <end position="64"/>
    </location>
</feature>
<dbReference type="RefSeq" id="XP_024663965.1">
    <property type="nucleotide sequence ID" value="XM_024808197.1"/>
</dbReference>
<name>A0A2T0FGE5_9ASCO</name>
<evidence type="ECO:0000256" key="2">
    <source>
        <dbReference type="ARBA" id="ARBA00023043"/>
    </source>
</evidence>
<gene>
    <name evidence="4" type="ORF">B9G98_01639</name>
</gene>
<dbReference type="SMART" id="SM00248">
    <property type="entry name" value="ANK"/>
    <property type="match status" value="2"/>
</dbReference>
<dbReference type="AlphaFoldDB" id="A0A2T0FGE5"/>
<dbReference type="Proteomes" id="UP000238350">
    <property type="component" value="Unassembled WGS sequence"/>
</dbReference>
<protein>
    <submittedName>
        <fullName evidence="4">Ankyrin repeat-containing protein P1E11.10</fullName>
    </submittedName>
</protein>
<evidence type="ECO:0000256" key="3">
    <source>
        <dbReference type="PROSITE-ProRule" id="PRU00023"/>
    </source>
</evidence>
<sequence>MNIWIASADNLIDKVKDYIETQGMSPNSKDENGYTPLHAAAEWGHFDLISYLLEKGGDVNITDSDGDTPLHATESVEMAKFLVEHGADPKKKNSEGLTALEKAQEEDPMELSDLITYYRELNGETVEKLPEDMSVSMSYAEEASGTPLLGEEQRKQLEEIVQREDEAELTTFLQNALLQAQAKSDSPNKRQHLDEQ</sequence>
<dbReference type="SUPFAM" id="SSF48403">
    <property type="entry name" value="Ankyrin repeat"/>
    <property type="match status" value="1"/>
</dbReference>
<keyword evidence="1" id="KW-0677">Repeat</keyword>
<evidence type="ECO:0000256" key="1">
    <source>
        <dbReference type="ARBA" id="ARBA00022737"/>
    </source>
</evidence>
<dbReference type="InterPro" id="IPR002110">
    <property type="entry name" value="Ankyrin_rpt"/>
</dbReference>